<name>A0ABP7LXT3_9ACTN</name>
<comment type="caution">
    <text evidence="1">The sequence shown here is derived from an EMBL/GenBank/DDBJ whole genome shotgun (WGS) entry which is preliminary data.</text>
</comment>
<gene>
    <name evidence="1" type="ORF">GCM10022207_92070</name>
</gene>
<keyword evidence="2" id="KW-1185">Reference proteome</keyword>
<dbReference type="Proteomes" id="UP001501563">
    <property type="component" value="Unassembled WGS sequence"/>
</dbReference>
<evidence type="ECO:0000313" key="1">
    <source>
        <dbReference type="EMBL" id="GAA3908100.1"/>
    </source>
</evidence>
<accession>A0ABP7LXT3</accession>
<reference evidence="2" key="1">
    <citation type="journal article" date="2019" name="Int. J. Syst. Evol. Microbiol.">
        <title>The Global Catalogue of Microorganisms (GCM) 10K type strain sequencing project: providing services to taxonomists for standard genome sequencing and annotation.</title>
        <authorList>
            <consortium name="The Broad Institute Genomics Platform"/>
            <consortium name="The Broad Institute Genome Sequencing Center for Infectious Disease"/>
            <person name="Wu L."/>
            <person name="Ma J."/>
        </authorList>
    </citation>
    <scope>NUCLEOTIDE SEQUENCE [LARGE SCALE GENOMIC DNA]</scope>
    <source>
        <strain evidence="2">JCM 16578</strain>
    </source>
</reference>
<dbReference type="EMBL" id="BAAAZA010000073">
    <property type="protein sequence ID" value="GAA3908100.1"/>
    <property type="molecule type" value="Genomic_DNA"/>
</dbReference>
<organism evidence="1 2">
    <name type="scientific">Streptomyces lannensis</name>
    <dbReference type="NCBI Taxonomy" id="766498"/>
    <lineage>
        <taxon>Bacteria</taxon>
        <taxon>Bacillati</taxon>
        <taxon>Actinomycetota</taxon>
        <taxon>Actinomycetes</taxon>
        <taxon>Kitasatosporales</taxon>
        <taxon>Streptomycetaceae</taxon>
        <taxon>Streptomyces</taxon>
    </lineage>
</organism>
<protein>
    <recommendedName>
        <fullName evidence="3">Integrase</fullName>
    </recommendedName>
</protein>
<evidence type="ECO:0000313" key="2">
    <source>
        <dbReference type="Proteomes" id="UP001501563"/>
    </source>
</evidence>
<sequence>MSPRPSQRRSLGCCDDRLYPVRTIRVAVGRTAILEFIEGRYGVHRLHGTLGCVSPADCEPPHAA</sequence>
<proteinExistence type="predicted"/>
<evidence type="ECO:0008006" key="3">
    <source>
        <dbReference type="Google" id="ProtNLM"/>
    </source>
</evidence>